<sequence length="163" mass="17446">MIELIRSWLVGITCAAMIVALAESLSPAGAVHKVGRLTGGLVLLLAILRPVAALDLGDLSGILAQYRVEAAGYSTLLDDENERLMKAIIEEETSAYILDKAAVLGIEDCTVTVAVADGERPVPEAVTVMGSLTENQQRALSRQIEADLAIPEERQTYRGEDVE</sequence>
<accession>A0A212JVW7</accession>
<organism evidence="1">
    <name type="scientific">uncultured Eubacteriales bacterium</name>
    <dbReference type="NCBI Taxonomy" id="172733"/>
    <lineage>
        <taxon>Bacteria</taxon>
        <taxon>Bacillati</taxon>
        <taxon>Bacillota</taxon>
        <taxon>Clostridia</taxon>
        <taxon>Eubacteriales</taxon>
        <taxon>environmental samples</taxon>
    </lineage>
</organism>
<protein>
    <submittedName>
        <fullName evidence="1">Stage III sporulation protein AF</fullName>
    </submittedName>
</protein>
<proteinExistence type="predicted"/>
<dbReference type="EMBL" id="FLUN01000001">
    <property type="protein sequence ID" value="SBW03518.1"/>
    <property type="molecule type" value="Genomic_DNA"/>
</dbReference>
<name>A0A212JVW7_9FIRM</name>
<gene>
    <name evidence="1" type="ORF">KL86CLO1_11789</name>
</gene>
<reference evidence="1" key="1">
    <citation type="submission" date="2016-04" db="EMBL/GenBank/DDBJ databases">
        <authorList>
            <person name="Evans L.H."/>
            <person name="Alamgir A."/>
            <person name="Owens N."/>
            <person name="Weber N.D."/>
            <person name="Virtaneva K."/>
            <person name="Barbian K."/>
            <person name="Babar A."/>
            <person name="Rosenke K."/>
        </authorList>
    </citation>
    <scope>NUCLEOTIDE SEQUENCE</scope>
    <source>
        <strain evidence="1">86</strain>
    </source>
</reference>
<evidence type="ECO:0000313" key="1">
    <source>
        <dbReference type="EMBL" id="SBW03518.1"/>
    </source>
</evidence>
<dbReference type="AlphaFoldDB" id="A0A212JVW7"/>